<protein>
    <submittedName>
        <fullName evidence="13">Cytochrome P450</fullName>
    </submittedName>
</protein>
<keyword evidence="8" id="KW-0560">Oxidoreductase</keyword>
<organism evidence="13 14">
    <name type="scientific">Trematosphaeria pertusa</name>
    <dbReference type="NCBI Taxonomy" id="390896"/>
    <lineage>
        <taxon>Eukaryota</taxon>
        <taxon>Fungi</taxon>
        <taxon>Dikarya</taxon>
        <taxon>Ascomycota</taxon>
        <taxon>Pezizomycotina</taxon>
        <taxon>Dothideomycetes</taxon>
        <taxon>Pleosporomycetidae</taxon>
        <taxon>Pleosporales</taxon>
        <taxon>Massarineae</taxon>
        <taxon>Trematosphaeriaceae</taxon>
        <taxon>Trematosphaeria</taxon>
    </lineage>
</organism>
<comment type="subcellular location">
    <subcellularLocation>
        <location evidence="2">Membrane</location>
    </subcellularLocation>
</comment>
<proteinExistence type="inferred from homology"/>
<dbReference type="InterPro" id="IPR036396">
    <property type="entry name" value="Cyt_P450_sf"/>
</dbReference>
<keyword evidence="11" id="KW-0472">Membrane</keyword>
<keyword evidence="6 12" id="KW-0479">Metal-binding</keyword>
<comment type="cofactor">
    <cofactor evidence="1 12">
        <name>heme</name>
        <dbReference type="ChEBI" id="CHEBI:30413"/>
    </cofactor>
</comment>
<evidence type="ECO:0000256" key="5">
    <source>
        <dbReference type="ARBA" id="ARBA00022692"/>
    </source>
</evidence>
<evidence type="ECO:0000313" key="14">
    <source>
        <dbReference type="Proteomes" id="UP000800094"/>
    </source>
</evidence>
<evidence type="ECO:0000256" key="8">
    <source>
        <dbReference type="ARBA" id="ARBA00023002"/>
    </source>
</evidence>
<name>A0A6A6INC4_9PLEO</name>
<comment type="similarity">
    <text evidence="3">Belongs to the cytochrome P450 family.</text>
</comment>
<dbReference type="InterPro" id="IPR002401">
    <property type="entry name" value="Cyt_P450_E_grp-I"/>
</dbReference>
<keyword evidence="10" id="KW-0503">Monooxygenase</keyword>
<evidence type="ECO:0000256" key="12">
    <source>
        <dbReference type="PIRSR" id="PIRSR602401-1"/>
    </source>
</evidence>
<dbReference type="SUPFAM" id="SSF48264">
    <property type="entry name" value="Cytochrome P450"/>
    <property type="match status" value="1"/>
</dbReference>
<evidence type="ECO:0000256" key="9">
    <source>
        <dbReference type="ARBA" id="ARBA00023004"/>
    </source>
</evidence>
<dbReference type="Pfam" id="PF00067">
    <property type="entry name" value="p450"/>
    <property type="match status" value="1"/>
</dbReference>
<accession>A0A6A6INC4</accession>
<feature type="binding site" description="axial binding residue" evidence="12">
    <location>
        <position position="430"/>
    </location>
    <ligand>
        <name>heme</name>
        <dbReference type="ChEBI" id="CHEBI:30413"/>
    </ligand>
    <ligandPart>
        <name>Fe</name>
        <dbReference type="ChEBI" id="CHEBI:18248"/>
    </ligandPart>
</feature>
<keyword evidence="9 12" id="KW-0408">Iron</keyword>
<evidence type="ECO:0000256" key="6">
    <source>
        <dbReference type="ARBA" id="ARBA00022723"/>
    </source>
</evidence>
<dbReference type="GO" id="GO:0005506">
    <property type="term" value="F:iron ion binding"/>
    <property type="evidence" value="ECO:0007669"/>
    <property type="project" value="InterPro"/>
</dbReference>
<evidence type="ECO:0000256" key="2">
    <source>
        <dbReference type="ARBA" id="ARBA00004370"/>
    </source>
</evidence>
<dbReference type="CDD" id="cd11041">
    <property type="entry name" value="CYP503A1-like"/>
    <property type="match status" value="1"/>
</dbReference>
<dbReference type="InterPro" id="IPR001128">
    <property type="entry name" value="Cyt_P450"/>
</dbReference>
<dbReference type="GO" id="GO:0016705">
    <property type="term" value="F:oxidoreductase activity, acting on paired donors, with incorporation or reduction of molecular oxygen"/>
    <property type="evidence" value="ECO:0007669"/>
    <property type="project" value="InterPro"/>
</dbReference>
<evidence type="ECO:0000256" key="11">
    <source>
        <dbReference type="ARBA" id="ARBA00023136"/>
    </source>
</evidence>
<dbReference type="GO" id="GO:0020037">
    <property type="term" value="F:heme binding"/>
    <property type="evidence" value="ECO:0007669"/>
    <property type="project" value="InterPro"/>
</dbReference>
<dbReference type="GeneID" id="54581974"/>
<evidence type="ECO:0000256" key="1">
    <source>
        <dbReference type="ARBA" id="ARBA00001971"/>
    </source>
</evidence>
<dbReference type="PRINTS" id="PR00463">
    <property type="entry name" value="EP450I"/>
</dbReference>
<evidence type="ECO:0000256" key="4">
    <source>
        <dbReference type="ARBA" id="ARBA00022617"/>
    </source>
</evidence>
<evidence type="ECO:0000256" key="10">
    <source>
        <dbReference type="ARBA" id="ARBA00023033"/>
    </source>
</evidence>
<dbReference type="PANTHER" id="PTHR46206">
    <property type="entry name" value="CYTOCHROME P450"/>
    <property type="match status" value="1"/>
</dbReference>
<keyword evidence="14" id="KW-1185">Reference proteome</keyword>
<dbReference type="PANTHER" id="PTHR46206:SF5">
    <property type="entry name" value="P450, PUTATIVE (EUROFUNG)-RELATED"/>
    <property type="match status" value="1"/>
</dbReference>
<dbReference type="Proteomes" id="UP000800094">
    <property type="component" value="Unassembled WGS sequence"/>
</dbReference>
<dbReference type="EMBL" id="ML987193">
    <property type="protein sequence ID" value="KAF2250983.1"/>
    <property type="molecule type" value="Genomic_DNA"/>
</dbReference>
<dbReference type="AlphaFoldDB" id="A0A6A6INC4"/>
<evidence type="ECO:0000256" key="7">
    <source>
        <dbReference type="ARBA" id="ARBA00022989"/>
    </source>
</evidence>
<dbReference type="RefSeq" id="XP_033685987.1">
    <property type="nucleotide sequence ID" value="XM_033828644.1"/>
</dbReference>
<gene>
    <name evidence="13" type="ORF">BU26DRAFT_517733</name>
</gene>
<keyword evidence="4 12" id="KW-0349">Heme</keyword>
<dbReference type="Gene3D" id="1.10.630.10">
    <property type="entry name" value="Cytochrome P450"/>
    <property type="match status" value="1"/>
</dbReference>
<dbReference type="OrthoDB" id="1844152at2759"/>
<keyword evidence="7" id="KW-1133">Transmembrane helix</keyword>
<dbReference type="GO" id="GO:0004497">
    <property type="term" value="F:monooxygenase activity"/>
    <property type="evidence" value="ECO:0007669"/>
    <property type="project" value="UniProtKB-KW"/>
</dbReference>
<evidence type="ECO:0000256" key="3">
    <source>
        <dbReference type="ARBA" id="ARBA00010617"/>
    </source>
</evidence>
<evidence type="ECO:0000313" key="13">
    <source>
        <dbReference type="EMBL" id="KAF2250983.1"/>
    </source>
</evidence>
<sequence length="486" mass="55415">MDAETLYTLAFWTASVLYVVNSLGIDSYVFNGSPYAKFGKFLSSVGIVINDFKSARYYKPWNTTKPIIVSTKKQISELSEAYTVLSQRAVYADMFGFKHTLNNFNHNEVTLQKSRLFGRLIQVNGVSNLPKIYPYLANRVDESIAEMVNLGKVDERGISLPVAQTVRTIASRAMCVLFFGEKLSHDQVFADALLRHPKEMVSCMAAFQVTPSFLSPIIHSILTKRGEAQDIILKRLADIMGSGRGTWDEEPRMKELTLAWNMVALTEGSEYWQGPDHLAQSLLGIWFAAAHQPWMNLDFIMLQLSVRPDIQDALREEIGDQESLNYERLQSLPLLDSFIKETVRLHPLDTMAVRRKALKDYTFSGGTPFCPSGSTVCVSSYDMMHNEKDYPRPNDFQPRRFVDTDSPVRGTKFTEVSEKFPVWGFGSLACPGRFHASIVLKLIISHFVMRYDLSLENEKERTLWSWETFTMPYESTRFILKERSSC</sequence>
<keyword evidence="5" id="KW-0812">Transmembrane</keyword>
<dbReference type="GO" id="GO:0016020">
    <property type="term" value="C:membrane"/>
    <property type="evidence" value="ECO:0007669"/>
    <property type="project" value="UniProtKB-SubCell"/>
</dbReference>
<reference evidence="13" key="1">
    <citation type="journal article" date="2020" name="Stud. Mycol.">
        <title>101 Dothideomycetes genomes: a test case for predicting lifestyles and emergence of pathogens.</title>
        <authorList>
            <person name="Haridas S."/>
            <person name="Albert R."/>
            <person name="Binder M."/>
            <person name="Bloem J."/>
            <person name="Labutti K."/>
            <person name="Salamov A."/>
            <person name="Andreopoulos B."/>
            <person name="Baker S."/>
            <person name="Barry K."/>
            <person name="Bills G."/>
            <person name="Bluhm B."/>
            <person name="Cannon C."/>
            <person name="Castanera R."/>
            <person name="Culley D."/>
            <person name="Daum C."/>
            <person name="Ezra D."/>
            <person name="Gonzalez J."/>
            <person name="Henrissat B."/>
            <person name="Kuo A."/>
            <person name="Liang C."/>
            <person name="Lipzen A."/>
            <person name="Lutzoni F."/>
            <person name="Magnuson J."/>
            <person name="Mondo S."/>
            <person name="Nolan M."/>
            <person name="Ohm R."/>
            <person name="Pangilinan J."/>
            <person name="Park H.-J."/>
            <person name="Ramirez L."/>
            <person name="Alfaro M."/>
            <person name="Sun H."/>
            <person name="Tritt A."/>
            <person name="Yoshinaga Y."/>
            <person name="Zwiers L.-H."/>
            <person name="Turgeon B."/>
            <person name="Goodwin S."/>
            <person name="Spatafora J."/>
            <person name="Crous P."/>
            <person name="Grigoriev I."/>
        </authorList>
    </citation>
    <scope>NUCLEOTIDE SEQUENCE</scope>
    <source>
        <strain evidence="13">CBS 122368</strain>
    </source>
</reference>